<evidence type="ECO:0000256" key="1">
    <source>
        <dbReference type="SAM" id="MobiDB-lite"/>
    </source>
</evidence>
<feature type="region of interest" description="Disordered" evidence="1">
    <location>
        <begin position="262"/>
        <end position="282"/>
    </location>
</feature>
<comment type="caution">
    <text evidence="2">The sequence shown here is derived from an EMBL/GenBank/DDBJ whole genome shotgun (WGS) entry which is preliminary data.</text>
</comment>
<name>A0A835WH77_9CHLO</name>
<accession>A0A835WH77</accession>
<feature type="region of interest" description="Disordered" evidence="1">
    <location>
        <begin position="149"/>
        <end position="215"/>
    </location>
</feature>
<organism evidence="2 3">
    <name type="scientific">Chlamydomonas schloesseri</name>
    <dbReference type="NCBI Taxonomy" id="2026947"/>
    <lineage>
        <taxon>Eukaryota</taxon>
        <taxon>Viridiplantae</taxon>
        <taxon>Chlorophyta</taxon>
        <taxon>core chlorophytes</taxon>
        <taxon>Chlorophyceae</taxon>
        <taxon>CS clade</taxon>
        <taxon>Chlamydomonadales</taxon>
        <taxon>Chlamydomonadaceae</taxon>
        <taxon>Chlamydomonas</taxon>
    </lineage>
</organism>
<feature type="compositionally biased region" description="Low complexity" evidence="1">
    <location>
        <begin position="173"/>
        <end position="194"/>
    </location>
</feature>
<sequence>MNDSNSWNGSGSGAELPVAIRVLHTGAGIGVGCGVGIGFGRPLDLGAIPGVGQAVSGVSAGLGQVSGVLGGAGSWAQSAAGKLGIKGLSAGLGCGVGIGYGFGAGLFLKPSAAEQLARAVESAVGGLVRQAQSKLQEAGIQLPGSAAAATAGHALQQPQQQTPPPGMSAAATAPQGWGHAAGAAPGAGWDPAAQSQHGGEAALGAAPPSRPDASTALSGLLAPALGGGLRNGLGLAPGAGSVPASAAGTGAGAGASGHFQGTGGSSAAGGGAASGGGASSAASASPEEFRALLRHEREIARLKSQNRALRRAVCKLDKRLPICREPTSEDDGFG</sequence>
<proteinExistence type="predicted"/>
<dbReference type="PANTHER" id="PTHR36051:SF2">
    <property type="entry name" value="DYNAMIN"/>
    <property type="match status" value="1"/>
</dbReference>
<evidence type="ECO:0000313" key="2">
    <source>
        <dbReference type="EMBL" id="KAG2447477.1"/>
    </source>
</evidence>
<keyword evidence="3" id="KW-1185">Reference proteome</keyword>
<protein>
    <submittedName>
        <fullName evidence="2">Uncharacterized protein</fullName>
    </submittedName>
</protein>
<dbReference type="Proteomes" id="UP000613740">
    <property type="component" value="Unassembled WGS sequence"/>
</dbReference>
<feature type="compositionally biased region" description="Low complexity" evidence="1">
    <location>
        <begin position="149"/>
        <end position="160"/>
    </location>
</feature>
<dbReference type="OrthoDB" id="545637at2759"/>
<feature type="compositionally biased region" description="Gly residues" evidence="1">
    <location>
        <begin position="262"/>
        <end position="278"/>
    </location>
</feature>
<gene>
    <name evidence="2" type="ORF">HYH02_007405</name>
</gene>
<reference evidence="2" key="1">
    <citation type="journal article" date="2020" name="bioRxiv">
        <title>Comparative genomics of Chlamydomonas.</title>
        <authorList>
            <person name="Craig R.J."/>
            <person name="Hasan A.R."/>
            <person name="Ness R.W."/>
            <person name="Keightley P.D."/>
        </authorList>
    </citation>
    <scope>NUCLEOTIDE SEQUENCE</scope>
    <source>
        <strain evidence="2">CCAP 11/173</strain>
    </source>
</reference>
<dbReference type="AlphaFoldDB" id="A0A835WH77"/>
<evidence type="ECO:0000313" key="3">
    <source>
        <dbReference type="Proteomes" id="UP000613740"/>
    </source>
</evidence>
<dbReference type="EMBL" id="JAEHOD010000021">
    <property type="protein sequence ID" value="KAG2447477.1"/>
    <property type="molecule type" value="Genomic_DNA"/>
</dbReference>
<dbReference type="PANTHER" id="PTHR36051">
    <property type="entry name" value="DYNAMIN"/>
    <property type="match status" value="1"/>
</dbReference>